<dbReference type="GO" id="GO:0046655">
    <property type="term" value="P:folic acid metabolic process"/>
    <property type="evidence" value="ECO:0007669"/>
    <property type="project" value="TreeGrafter"/>
</dbReference>
<evidence type="ECO:0000259" key="9">
    <source>
        <dbReference type="PROSITE" id="PS51330"/>
    </source>
</evidence>
<dbReference type="UniPathway" id="UPA00077">
    <property type="reaction ID" value="UER00158"/>
</dbReference>
<dbReference type="GO" id="GO:0004146">
    <property type="term" value="F:dihydrofolate reductase activity"/>
    <property type="evidence" value="ECO:0007669"/>
    <property type="project" value="UniProtKB-EC"/>
</dbReference>
<dbReference type="EMBL" id="NAJL01000013">
    <property type="protein sequence ID" value="TKA29832.1"/>
    <property type="molecule type" value="Genomic_DNA"/>
</dbReference>
<name>A0A4U0U5H6_9PEZI</name>
<dbReference type="InterPro" id="IPR001796">
    <property type="entry name" value="DHFR_dom"/>
</dbReference>
<dbReference type="Pfam" id="PF00186">
    <property type="entry name" value="DHFR_1"/>
    <property type="match status" value="1"/>
</dbReference>
<dbReference type="PROSITE" id="PS51330">
    <property type="entry name" value="DHFR_2"/>
    <property type="match status" value="1"/>
</dbReference>
<accession>A0A4U0U5H6</accession>
<dbReference type="GO" id="GO:0046452">
    <property type="term" value="P:dihydrofolate metabolic process"/>
    <property type="evidence" value="ECO:0007669"/>
    <property type="project" value="TreeGrafter"/>
</dbReference>
<dbReference type="GO" id="GO:0050661">
    <property type="term" value="F:NADP binding"/>
    <property type="evidence" value="ECO:0007669"/>
    <property type="project" value="InterPro"/>
</dbReference>
<evidence type="ECO:0000256" key="1">
    <source>
        <dbReference type="ARBA" id="ARBA00004903"/>
    </source>
</evidence>
<dbReference type="InterPro" id="IPR012259">
    <property type="entry name" value="DHFR"/>
</dbReference>
<evidence type="ECO:0000256" key="5">
    <source>
        <dbReference type="ARBA" id="ARBA00022857"/>
    </source>
</evidence>
<dbReference type="Gene3D" id="3.40.430.10">
    <property type="entry name" value="Dihydrofolate Reductase, subunit A"/>
    <property type="match status" value="1"/>
</dbReference>
<dbReference type="CDD" id="cd00209">
    <property type="entry name" value="DHFR"/>
    <property type="match status" value="1"/>
</dbReference>
<organism evidence="10 11">
    <name type="scientific">Salinomyces thailandicus</name>
    <dbReference type="NCBI Taxonomy" id="706561"/>
    <lineage>
        <taxon>Eukaryota</taxon>
        <taxon>Fungi</taxon>
        <taxon>Dikarya</taxon>
        <taxon>Ascomycota</taxon>
        <taxon>Pezizomycotina</taxon>
        <taxon>Dothideomycetes</taxon>
        <taxon>Dothideomycetidae</taxon>
        <taxon>Mycosphaerellales</taxon>
        <taxon>Teratosphaeriaceae</taxon>
        <taxon>Salinomyces</taxon>
    </lineage>
</organism>
<dbReference type="PRINTS" id="PR00070">
    <property type="entry name" value="DHFR"/>
</dbReference>
<keyword evidence="6" id="KW-0560">Oxidoreductase</keyword>
<dbReference type="PANTHER" id="PTHR48069:SF3">
    <property type="entry name" value="DIHYDROFOLATE REDUCTASE"/>
    <property type="match status" value="1"/>
</dbReference>
<protein>
    <recommendedName>
        <fullName evidence="3">Dihydrofolate reductase</fullName>
        <ecNumber evidence="2">1.5.1.3</ecNumber>
    </recommendedName>
</protein>
<dbReference type="GO" id="GO:0046654">
    <property type="term" value="P:tetrahydrofolate biosynthetic process"/>
    <property type="evidence" value="ECO:0007669"/>
    <property type="project" value="UniProtKB-UniPathway"/>
</dbReference>
<dbReference type="PANTHER" id="PTHR48069">
    <property type="entry name" value="DIHYDROFOLATE REDUCTASE"/>
    <property type="match status" value="1"/>
</dbReference>
<gene>
    <name evidence="10" type="ORF">B0A50_03196</name>
</gene>
<evidence type="ECO:0000256" key="6">
    <source>
        <dbReference type="ARBA" id="ARBA00023002"/>
    </source>
</evidence>
<reference evidence="10 11" key="1">
    <citation type="submission" date="2017-03" db="EMBL/GenBank/DDBJ databases">
        <title>Genomes of endolithic fungi from Antarctica.</title>
        <authorList>
            <person name="Coleine C."/>
            <person name="Masonjones S."/>
            <person name="Stajich J.E."/>
        </authorList>
    </citation>
    <scope>NUCLEOTIDE SEQUENCE [LARGE SCALE GENOMIC DNA]</scope>
    <source>
        <strain evidence="10 11">CCFEE 6315</strain>
    </source>
</reference>
<dbReference type="SUPFAM" id="SSF53597">
    <property type="entry name" value="Dihydrofolate reductase-like"/>
    <property type="match status" value="1"/>
</dbReference>
<evidence type="ECO:0000256" key="2">
    <source>
        <dbReference type="ARBA" id="ARBA00012856"/>
    </source>
</evidence>
<feature type="region of interest" description="Disordered" evidence="8">
    <location>
        <begin position="49"/>
        <end position="72"/>
    </location>
</feature>
<feature type="domain" description="DHFR" evidence="9">
    <location>
        <begin position="11"/>
        <end position="233"/>
    </location>
</feature>
<evidence type="ECO:0000256" key="8">
    <source>
        <dbReference type="SAM" id="MobiDB-lite"/>
    </source>
</evidence>
<keyword evidence="4" id="KW-0554">One-carbon metabolism</keyword>
<dbReference type="GO" id="GO:0005739">
    <property type="term" value="C:mitochondrion"/>
    <property type="evidence" value="ECO:0007669"/>
    <property type="project" value="TreeGrafter"/>
</dbReference>
<dbReference type="InterPro" id="IPR017925">
    <property type="entry name" value="DHFR_CS"/>
</dbReference>
<dbReference type="GO" id="GO:0006730">
    <property type="term" value="P:one-carbon metabolic process"/>
    <property type="evidence" value="ECO:0007669"/>
    <property type="project" value="UniProtKB-KW"/>
</dbReference>
<comment type="similarity">
    <text evidence="7">Belongs to the dihydrofolate reductase family.</text>
</comment>
<dbReference type="EC" id="1.5.1.3" evidence="2"/>
<dbReference type="OrthoDB" id="414698at2759"/>
<comment type="caution">
    <text evidence="10">The sequence shown here is derived from an EMBL/GenBank/DDBJ whole genome shotgun (WGS) entry which is preliminary data.</text>
</comment>
<dbReference type="AlphaFoldDB" id="A0A4U0U5H6"/>
<dbReference type="InterPro" id="IPR024072">
    <property type="entry name" value="DHFR-like_dom_sf"/>
</dbReference>
<keyword evidence="5" id="KW-0521">NADP</keyword>
<sequence>MADEMSLKQLPLTLIVAATPTNGIGRNGGLPWPMLKKEMAYFARVTKRLPTPTSTGSTSPINNNASRQTSMAGARKNVVIMGRKTWESIPTKFRPLKDRTNVVLSTKSRTELGSVPDDVVVASNILHGLESLEQRVRNGEAAPVGRAFVIGGSSIYQAAMELEQTKAVLLTRIAKDYECDTFFPGELGESSAGWQRKSREDLQAFVGEEISEHAMTDGSDGELVSFEFQLYERP</sequence>
<feature type="compositionally biased region" description="Low complexity" evidence="8">
    <location>
        <begin position="50"/>
        <end position="60"/>
    </location>
</feature>
<evidence type="ECO:0000313" key="11">
    <source>
        <dbReference type="Proteomes" id="UP000308549"/>
    </source>
</evidence>
<evidence type="ECO:0000313" key="10">
    <source>
        <dbReference type="EMBL" id="TKA29832.1"/>
    </source>
</evidence>
<evidence type="ECO:0000256" key="7">
    <source>
        <dbReference type="RuleBase" id="RU004474"/>
    </source>
</evidence>
<comment type="pathway">
    <text evidence="1">Cofactor biosynthesis; tetrahydrofolate biosynthesis; 5,6,7,8-tetrahydrofolate from 7,8-dihydrofolate: step 1/1.</text>
</comment>
<keyword evidence="11" id="KW-1185">Reference proteome</keyword>
<feature type="compositionally biased region" description="Polar residues" evidence="8">
    <location>
        <begin position="61"/>
        <end position="71"/>
    </location>
</feature>
<dbReference type="Proteomes" id="UP000308549">
    <property type="component" value="Unassembled WGS sequence"/>
</dbReference>
<evidence type="ECO:0000256" key="3">
    <source>
        <dbReference type="ARBA" id="ARBA00018886"/>
    </source>
</evidence>
<evidence type="ECO:0000256" key="4">
    <source>
        <dbReference type="ARBA" id="ARBA00022563"/>
    </source>
</evidence>
<dbReference type="PROSITE" id="PS00075">
    <property type="entry name" value="DHFR_1"/>
    <property type="match status" value="1"/>
</dbReference>
<proteinExistence type="inferred from homology"/>